<organism evidence="3 4">
    <name type="scientific">Candidatus Nealsonbacteria bacterium CG10_big_fil_rev_8_21_14_0_10_36_24</name>
    <dbReference type="NCBI Taxonomy" id="1974710"/>
    <lineage>
        <taxon>Bacteria</taxon>
        <taxon>Candidatus Nealsoniibacteriota</taxon>
    </lineage>
</organism>
<dbReference type="Proteomes" id="UP000228756">
    <property type="component" value="Unassembled WGS sequence"/>
</dbReference>
<sequence>MSKKIFISFLIIFILGGVAIYLILFKPTEDIGNELEKADLIKIDNPRPNQIIENPLFVKGEARGNWYFEASFPVKLFDDNGFLLGITTAQALGNWMTEDFVLFNATLPFAVSSTPKGKLILEKDNPSGLPEHADELTIPVYFKEAPEISEEFMTVKIFLSDSRFVGEPYFDCSRTIAVEREVPKTLAVAKAATEALLRGETQEEINQGFVSNINSGVRIQSLTIEDGVAKIDFDEQMEFQMGGSCRVAAIWAQITETLKQFPTIDSVEVSINGRTEDILQP</sequence>
<dbReference type="SMART" id="SM00909">
    <property type="entry name" value="Germane"/>
    <property type="match status" value="1"/>
</dbReference>
<dbReference type="Pfam" id="PF10646">
    <property type="entry name" value="Germane"/>
    <property type="match status" value="1"/>
</dbReference>
<protein>
    <recommendedName>
        <fullName evidence="2">GerMN domain-containing protein</fullName>
    </recommendedName>
</protein>
<comment type="caution">
    <text evidence="3">The sequence shown here is derived from an EMBL/GenBank/DDBJ whole genome shotgun (WGS) entry which is preliminary data.</text>
</comment>
<keyword evidence="1" id="KW-0472">Membrane</keyword>
<proteinExistence type="predicted"/>
<dbReference type="InterPro" id="IPR018911">
    <property type="entry name" value="Gmad2_Ig-like_dom"/>
</dbReference>
<dbReference type="InterPro" id="IPR019606">
    <property type="entry name" value="GerMN"/>
</dbReference>
<gene>
    <name evidence="3" type="ORF">COU42_01560</name>
</gene>
<evidence type="ECO:0000259" key="2">
    <source>
        <dbReference type="SMART" id="SM00909"/>
    </source>
</evidence>
<evidence type="ECO:0000313" key="4">
    <source>
        <dbReference type="Proteomes" id="UP000228756"/>
    </source>
</evidence>
<dbReference type="AlphaFoldDB" id="A0A2M6NS01"/>
<accession>A0A2M6NS01</accession>
<evidence type="ECO:0000313" key="3">
    <source>
        <dbReference type="EMBL" id="PIR72334.1"/>
    </source>
</evidence>
<dbReference type="Pfam" id="PF10648">
    <property type="entry name" value="Gmad2"/>
    <property type="match status" value="1"/>
</dbReference>
<keyword evidence="1" id="KW-1133">Transmembrane helix</keyword>
<feature type="domain" description="GerMN" evidence="2">
    <location>
        <begin position="189"/>
        <end position="280"/>
    </location>
</feature>
<keyword evidence="1" id="KW-0812">Transmembrane</keyword>
<feature type="transmembrane region" description="Helical" evidence="1">
    <location>
        <begin position="6"/>
        <end position="25"/>
    </location>
</feature>
<dbReference type="EMBL" id="PFCJ01000017">
    <property type="protein sequence ID" value="PIR72334.1"/>
    <property type="molecule type" value="Genomic_DNA"/>
</dbReference>
<name>A0A2M6NS01_9BACT</name>
<evidence type="ECO:0000256" key="1">
    <source>
        <dbReference type="SAM" id="Phobius"/>
    </source>
</evidence>
<reference evidence="4" key="1">
    <citation type="submission" date="2017-09" db="EMBL/GenBank/DDBJ databases">
        <title>Depth-based differentiation of microbial function through sediment-hosted aquifers and enrichment of novel symbionts in the deep terrestrial subsurface.</title>
        <authorList>
            <person name="Probst A.J."/>
            <person name="Ladd B."/>
            <person name="Jarett J.K."/>
            <person name="Geller-Mcgrath D.E."/>
            <person name="Sieber C.M.K."/>
            <person name="Emerson J.B."/>
            <person name="Anantharaman K."/>
            <person name="Thomas B.C."/>
            <person name="Malmstrom R."/>
            <person name="Stieglmeier M."/>
            <person name="Klingl A."/>
            <person name="Woyke T."/>
            <person name="Ryan C.M."/>
            <person name="Banfield J.F."/>
        </authorList>
    </citation>
    <scope>NUCLEOTIDE SEQUENCE [LARGE SCALE GENOMIC DNA]</scope>
</reference>